<dbReference type="GO" id="GO:0016628">
    <property type="term" value="F:oxidoreductase activity, acting on the CH-CH group of donors, NAD or NADP as acceptor"/>
    <property type="evidence" value="ECO:0007669"/>
    <property type="project" value="InterPro"/>
</dbReference>
<name>X1AFG3_9ZZZZ</name>
<dbReference type="InterPro" id="IPR008927">
    <property type="entry name" value="6-PGluconate_DH-like_C_sf"/>
</dbReference>
<comment type="caution">
    <text evidence="4">The sequence shown here is derived from an EMBL/GenBank/DDBJ whole genome shotgun (WGS) entry which is preliminary data.</text>
</comment>
<feature type="non-terminal residue" evidence="4">
    <location>
        <position position="225"/>
    </location>
</feature>
<evidence type="ECO:0008006" key="5">
    <source>
        <dbReference type="Google" id="ProtNLM"/>
    </source>
</evidence>
<dbReference type="Pfam" id="PF03721">
    <property type="entry name" value="UDPG_MGDP_dh_N"/>
    <property type="match status" value="1"/>
</dbReference>
<dbReference type="PIRSF" id="PIRSF500136">
    <property type="entry name" value="UDP_ManNAc_DH"/>
    <property type="match status" value="1"/>
</dbReference>
<dbReference type="InterPro" id="IPR014026">
    <property type="entry name" value="UDP-Glc/GDP-Man_DH_dimer"/>
</dbReference>
<feature type="domain" description="UDP-glucose/GDP-mannose dehydrogenase N-terminal" evidence="3">
    <location>
        <begin position="42"/>
        <end position="168"/>
    </location>
</feature>
<proteinExistence type="inferred from homology"/>
<evidence type="ECO:0000256" key="1">
    <source>
        <dbReference type="ARBA" id="ARBA00006601"/>
    </source>
</evidence>
<dbReference type="SUPFAM" id="SSF51735">
    <property type="entry name" value="NAD(P)-binding Rossmann-fold domains"/>
    <property type="match status" value="1"/>
</dbReference>
<dbReference type="EMBL" id="BART01006166">
    <property type="protein sequence ID" value="GAG58841.1"/>
    <property type="molecule type" value="Genomic_DNA"/>
</dbReference>
<dbReference type="GO" id="GO:0016616">
    <property type="term" value="F:oxidoreductase activity, acting on the CH-OH group of donors, NAD or NADP as acceptor"/>
    <property type="evidence" value="ECO:0007669"/>
    <property type="project" value="InterPro"/>
</dbReference>
<dbReference type="InterPro" id="IPR001732">
    <property type="entry name" value="UDP-Glc/GDP-Man_DH_N"/>
</dbReference>
<organism evidence="4">
    <name type="scientific">marine sediment metagenome</name>
    <dbReference type="NCBI Taxonomy" id="412755"/>
    <lineage>
        <taxon>unclassified sequences</taxon>
        <taxon>metagenomes</taxon>
        <taxon>ecological metagenomes</taxon>
    </lineage>
</organism>
<dbReference type="SUPFAM" id="SSF48179">
    <property type="entry name" value="6-phosphogluconate dehydrogenase C-terminal domain-like"/>
    <property type="match status" value="1"/>
</dbReference>
<dbReference type="PANTHER" id="PTHR43750:SF3">
    <property type="entry name" value="UDP-GLUCOSE 6-DEHYDROGENASE TUAD"/>
    <property type="match status" value="1"/>
</dbReference>
<dbReference type="Gene3D" id="1.20.5.100">
    <property type="entry name" value="Cytochrome c1, transmembrane anchor, C-terminal"/>
    <property type="match status" value="1"/>
</dbReference>
<dbReference type="Gene3D" id="3.40.50.720">
    <property type="entry name" value="NAD(P)-binding Rossmann-like Domain"/>
    <property type="match status" value="2"/>
</dbReference>
<reference evidence="4" key="1">
    <citation type="journal article" date="2014" name="Front. Microbiol.">
        <title>High frequency of phylogenetically diverse reductive dehalogenase-homologous genes in deep subseafloor sedimentary metagenomes.</title>
        <authorList>
            <person name="Kawai M."/>
            <person name="Futagami T."/>
            <person name="Toyoda A."/>
            <person name="Takaki Y."/>
            <person name="Nishi S."/>
            <person name="Hori S."/>
            <person name="Arai W."/>
            <person name="Tsubouchi T."/>
            <person name="Morono Y."/>
            <person name="Uchiyama I."/>
            <person name="Ito T."/>
            <person name="Fujiyama A."/>
            <person name="Inagaki F."/>
            <person name="Takami H."/>
        </authorList>
    </citation>
    <scope>NUCLEOTIDE SEQUENCE</scope>
    <source>
        <strain evidence="4">Expedition CK06-06</strain>
    </source>
</reference>
<evidence type="ECO:0000259" key="3">
    <source>
        <dbReference type="Pfam" id="PF03721"/>
    </source>
</evidence>
<dbReference type="PANTHER" id="PTHR43750">
    <property type="entry name" value="UDP-GLUCOSE 6-DEHYDROGENASE TUAD"/>
    <property type="match status" value="1"/>
</dbReference>
<gene>
    <name evidence="4" type="ORF">S01H4_14042</name>
</gene>
<dbReference type="InterPro" id="IPR036291">
    <property type="entry name" value="NAD(P)-bd_dom_sf"/>
</dbReference>
<evidence type="ECO:0000313" key="4">
    <source>
        <dbReference type="EMBL" id="GAG58841.1"/>
    </source>
</evidence>
<dbReference type="Pfam" id="PF00984">
    <property type="entry name" value="UDPG_MGDP_dh"/>
    <property type="match status" value="1"/>
</dbReference>
<dbReference type="GO" id="GO:0051287">
    <property type="term" value="F:NAD binding"/>
    <property type="evidence" value="ECO:0007669"/>
    <property type="project" value="InterPro"/>
</dbReference>
<feature type="domain" description="UDP-glucose/GDP-mannose dehydrogenase dimerisation" evidence="2">
    <location>
        <begin position="183"/>
        <end position="224"/>
    </location>
</feature>
<protein>
    <recommendedName>
        <fullName evidence="5">UDP-glucose 6-dehydrogenase</fullName>
    </recommendedName>
</protein>
<accession>X1AFG3</accession>
<dbReference type="GO" id="GO:0000271">
    <property type="term" value="P:polysaccharide biosynthetic process"/>
    <property type="evidence" value="ECO:0007669"/>
    <property type="project" value="InterPro"/>
</dbReference>
<comment type="similarity">
    <text evidence="1">Belongs to the UDP-glucose/GDP-mannose dehydrogenase family.</text>
</comment>
<evidence type="ECO:0000259" key="2">
    <source>
        <dbReference type="Pfam" id="PF00984"/>
    </source>
</evidence>
<dbReference type="InterPro" id="IPR028359">
    <property type="entry name" value="UDP_ManNAc/GlcNAc_DH"/>
</dbReference>
<dbReference type="PIRSF" id="PIRSF000124">
    <property type="entry name" value="UDPglc_GDPman_dh"/>
    <property type="match status" value="1"/>
</dbReference>
<dbReference type="InterPro" id="IPR017476">
    <property type="entry name" value="UDP-Glc/GDP-Man"/>
</dbReference>
<dbReference type="AlphaFoldDB" id="X1AFG3"/>
<sequence>MKISIIGSGVVGKATGIGFNDFGNQVIFHDINKQTLTALKNEGHIVTMNMSEAVSKSQVSFICVPTPTVSGKMDLTYVKNVAINIAQSLIEKKEYHVIVVRSTVLPGTTRTKIVPLIEKHSNLKAGQDFGVCCNPEFAREASALEDFLNSSRIVIGEFDKRSGDLLEHLYTSFKVQIIRTGLETAEMIKYVANCFLATKISYFNEIYSISKKLGLDPHLIAKAVA</sequence>